<dbReference type="Gene3D" id="3.40.50.2300">
    <property type="match status" value="1"/>
</dbReference>
<evidence type="ECO:0000259" key="9">
    <source>
        <dbReference type="PROSITE" id="PS51755"/>
    </source>
</evidence>
<evidence type="ECO:0000256" key="4">
    <source>
        <dbReference type="ARBA" id="ARBA00023163"/>
    </source>
</evidence>
<protein>
    <recommendedName>
        <fullName evidence="5">Sensory transduction protein RegX3</fullName>
    </recommendedName>
</protein>
<dbReference type="Gene3D" id="6.10.250.690">
    <property type="match status" value="1"/>
</dbReference>
<keyword evidence="11" id="KW-1185">Reference proteome</keyword>
<keyword evidence="3 7" id="KW-0238">DNA-binding</keyword>
<dbReference type="PROSITE" id="PS50110">
    <property type="entry name" value="RESPONSE_REGULATORY"/>
    <property type="match status" value="1"/>
</dbReference>
<evidence type="ECO:0000256" key="3">
    <source>
        <dbReference type="ARBA" id="ARBA00023125"/>
    </source>
</evidence>
<name>A0ABN3I3R8_9ACTN</name>
<feature type="modified residue" description="4-aspartylphosphate" evidence="6">
    <location>
        <position position="52"/>
    </location>
</feature>
<proteinExistence type="predicted"/>
<dbReference type="InterPro" id="IPR016032">
    <property type="entry name" value="Sig_transdc_resp-reg_C-effctor"/>
</dbReference>
<dbReference type="CDD" id="cd00383">
    <property type="entry name" value="trans_reg_C"/>
    <property type="match status" value="1"/>
</dbReference>
<dbReference type="SUPFAM" id="SSF52172">
    <property type="entry name" value="CheY-like"/>
    <property type="match status" value="1"/>
</dbReference>
<reference evidence="10 11" key="1">
    <citation type="journal article" date="2019" name="Int. J. Syst. Evol. Microbiol.">
        <title>The Global Catalogue of Microorganisms (GCM) 10K type strain sequencing project: providing services to taxonomists for standard genome sequencing and annotation.</title>
        <authorList>
            <consortium name="The Broad Institute Genomics Platform"/>
            <consortium name="The Broad Institute Genome Sequencing Center for Infectious Disease"/>
            <person name="Wu L."/>
            <person name="Ma J."/>
        </authorList>
    </citation>
    <scope>NUCLEOTIDE SEQUENCE [LARGE SCALE GENOMIC DNA]</scope>
    <source>
        <strain evidence="10 11">JCM 3272</strain>
    </source>
</reference>
<evidence type="ECO:0000313" key="10">
    <source>
        <dbReference type="EMBL" id="GAA2393570.1"/>
    </source>
</evidence>
<accession>A0ABN3I3R8</accession>
<dbReference type="RefSeq" id="WP_344620464.1">
    <property type="nucleotide sequence ID" value="NZ_BAAARV010000136.1"/>
</dbReference>
<evidence type="ECO:0000313" key="11">
    <source>
        <dbReference type="Proteomes" id="UP001501444"/>
    </source>
</evidence>
<dbReference type="InterPro" id="IPR039420">
    <property type="entry name" value="WalR-like"/>
</dbReference>
<evidence type="ECO:0000256" key="1">
    <source>
        <dbReference type="ARBA" id="ARBA00022553"/>
    </source>
</evidence>
<dbReference type="InterPro" id="IPR001789">
    <property type="entry name" value="Sig_transdc_resp-reg_receiver"/>
</dbReference>
<evidence type="ECO:0000259" key="8">
    <source>
        <dbReference type="PROSITE" id="PS50110"/>
    </source>
</evidence>
<dbReference type="Proteomes" id="UP001501444">
    <property type="component" value="Unassembled WGS sequence"/>
</dbReference>
<dbReference type="EMBL" id="BAAARV010000136">
    <property type="protein sequence ID" value="GAA2393570.1"/>
    <property type="molecule type" value="Genomic_DNA"/>
</dbReference>
<dbReference type="Gene3D" id="1.10.10.10">
    <property type="entry name" value="Winged helix-like DNA-binding domain superfamily/Winged helix DNA-binding domain"/>
    <property type="match status" value="1"/>
</dbReference>
<dbReference type="PROSITE" id="PS51755">
    <property type="entry name" value="OMPR_PHOB"/>
    <property type="match status" value="1"/>
</dbReference>
<dbReference type="InterPro" id="IPR001867">
    <property type="entry name" value="OmpR/PhoB-type_DNA-bd"/>
</dbReference>
<gene>
    <name evidence="10" type="ORF">GCM10010170_106780</name>
</gene>
<evidence type="ECO:0000256" key="7">
    <source>
        <dbReference type="PROSITE-ProRule" id="PRU01091"/>
    </source>
</evidence>
<dbReference type="Pfam" id="PF00072">
    <property type="entry name" value="Response_reg"/>
    <property type="match status" value="1"/>
</dbReference>
<keyword evidence="4" id="KW-0804">Transcription</keyword>
<comment type="caution">
    <text evidence="10">The sequence shown here is derived from an EMBL/GenBank/DDBJ whole genome shotgun (WGS) entry which is preliminary data.</text>
</comment>
<evidence type="ECO:0000256" key="5">
    <source>
        <dbReference type="ARBA" id="ARBA00041201"/>
    </source>
</evidence>
<sequence>MTRLLLVRSEPASAAALAGALRGEAFDVRVEGTGAGALLDLHEHGADVVLLDAALPDLAGAELCRELRARSSAGIVVLGARPSVDDAVLALERGADDYLAKPYGVRELVARIRAVERRCRAGGRDDRPGVLTAGPLRLDAGAVTASLGGRPLDLPLKEFQLLEALVRNAGRTLGREQLLATVWGGPGEASNTLSVHVKRLRAKLEADPAAPRHLLTVRGVGYRYLP</sequence>
<dbReference type="PANTHER" id="PTHR48111">
    <property type="entry name" value="REGULATOR OF RPOS"/>
    <property type="match status" value="1"/>
</dbReference>
<feature type="domain" description="OmpR/PhoB-type" evidence="9">
    <location>
        <begin position="128"/>
        <end position="226"/>
    </location>
</feature>
<organism evidence="10 11">
    <name type="scientific">Dactylosporangium salmoneum</name>
    <dbReference type="NCBI Taxonomy" id="53361"/>
    <lineage>
        <taxon>Bacteria</taxon>
        <taxon>Bacillati</taxon>
        <taxon>Actinomycetota</taxon>
        <taxon>Actinomycetes</taxon>
        <taxon>Micromonosporales</taxon>
        <taxon>Micromonosporaceae</taxon>
        <taxon>Dactylosporangium</taxon>
    </lineage>
</organism>
<dbReference type="SMART" id="SM00448">
    <property type="entry name" value="REC"/>
    <property type="match status" value="1"/>
</dbReference>
<keyword evidence="1 6" id="KW-0597">Phosphoprotein</keyword>
<dbReference type="InterPro" id="IPR036388">
    <property type="entry name" value="WH-like_DNA-bd_sf"/>
</dbReference>
<keyword evidence="2" id="KW-0805">Transcription regulation</keyword>
<evidence type="ECO:0000256" key="2">
    <source>
        <dbReference type="ARBA" id="ARBA00023015"/>
    </source>
</evidence>
<feature type="DNA-binding region" description="OmpR/PhoB-type" evidence="7">
    <location>
        <begin position="128"/>
        <end position="226"/>
    </location>
</feature>
<evidence type="ECO:0000256" key="6">
    <source>
        <dbReference type="PROSITE-ProRule" id="PRU00169"/>
    </source>
</evidence>
<dbReference type="SUPFAM" id="SSF46894">
    <property type="entry name" value="C-terminal effector domain of the bipartite response regulators"/>
    <property type="match status" value="1"/>
</dbReference>
<feature type="domain" description="Response regulatory" evidence="8">
    <location>
        <begin position="3"/>
        <end position="116"/>
    </location>
</feature>
<dbReference type="Pfam" id="PF00486">
    <property type="entry name" value="Trans_reg_C"/>
    <property type="match status" value="1"/>
</dbReference>
<dbReference type="InterPro" id="IPR011006">
    <property type="entry name" value="CheY-like_superfamily"/>
</dbReference>
<dbReference type="SMART" id="SM00862">
    <property type="entry name" value="Trans_reg_C"/>
    <property type="match status" value="1"/>
</dbReference>
<dbReference type="PANTHER" id="PTHR48111:SF72">
    <property type="entry name" value="SENSORY TRANSDUCTION PROTEIN REGX3"/>
    <property type="match status" value="1"/>
</dbReference>